<reference evidence="2" key="1">
    <citation type="submission" date="2020-10" db="EMBL/GenBank/DDBJ databases">
        <authorList>
            <person name="Gilroy R."/>
        </authorList>
    </citation>
    <scope>NUCLEOTIDE SEQUENCE</scope>
    <source>
        <strain evidence="2">CHK195-26880</strain>
    </source>
</reference>
<comment type="caution">
    <text evidence="2">The sequence shown here is derived from an EMBL/GenBank/DDBJ whole genome shotgun (WGS) entry which is preliminary data.</text>
</comment>
<evidence type="ECO:0000313" key="3">
    <source>
        <dbReference type="Proteomes" id="UP000886833"/>
    </source>
</evidence>
<dbReference type="EMBL" id="DVKQ01000092">
    <property type="protein sequence ID" value="HIT38206.1"/>
    <property type="molecule type" value="Genomic_DNA"/>
</dbReference>
<dbReference type="SUPFAM" id="SSF50939">
    <property type="entry name" value="Sialidases"/>
    <property type="match status" value="1"/>
</dbReference>
<gene>
    <name evidence="2" type="ORF">IAB59_07015</name>
</gene>
<organism evidence="2 3">
    <name type="scientific">Candidatus Onthousia faecipullorum</name>
    <dbReference type="NCBI Taxonomy" id="2840887"/>
    <lineage>
        <taxon>Bacteria</taxon>
        <taxon>Bacillati</taxon>
        <taxon>Bacillota</taxon>
        <taxon>Bacilli</taxon>
        <taxon>Candidatus Onthousia</taxon>
    </lineage>
</organism>
<dbReference type="InterPro" id="IPR029432">
    <property type="entry name" value="Gp28/Gp37-like_dom"/>
</dbReference>
<dbReference type="InterPro" id="IPR036278">
    <property type="entry name" value="Sialidase_sf"/>
</dbReference>
<proteinExistence type="predicted"/>
<dbReference type="AlphaFoldDB" id="A0A9D1GCD7"/>
<dbReference type="Pfam" id="PF14594">
    <property type="entry name" value="Sipho_Gp37"/>
    <property type="match status" value="1"/>
</dbReference>
<dbReference type="Proteomes" id="UP000886833">
    <property type="component" value="Unassembled WGS sequence"/>
</dbReference>
<evidence type="ECO:0000313" key="2">
    <source>
        <dbReference type="EMBL" id="HIT38206.1"/>
    </source>
</evidence>
<feature type="domain" description="Gp28/Gp37-like" evidence="1">
    <location>
        <begin position="322"/>
        <end position="650"/>
    </location>
</feature>
<name>A0A9D1GCD7_9FIRM</name>
<accession>A0A9D1GCD7</accession>
<protein>
    <submittedName>
        <fullName evidence="2">Siphovirus ReqiPepy6 Gp37-like family protein</fullName>
    </submittedName>
</protein>
<evidence type="ECO:0000259" key="1">
    <source>
        <dbReference type="Pfam" id="PF14594"/>
    </source>
</evidence>
<reference evidence="2" key="2">
    <citation type="journal article" date="2021" name="PeerJ">
        <title>Extensive microbial diversity within the chicken gut microbiome revealed by metagenomics and culture.</title>
        <authorList>
            <person name="Gilroy R."/>
            <person name="Ravi A."/>
            <person name="Getino M."/>
            <person name="Pursley I."/>
            <person name="Horton D.L."/>
            <person name="Alikhan N.F."/>
            <person name="Baker D."/>
            <person name="Gharbi K."/>
            <person name="Hall N."/>
            <person name="Watson M."/>
            <person name="Adriaenssens E.M."/>
            <person name="Foster-Nyarko E."/>
            <person name="Jarju S."/>
            <person name="Secka A."/>
            <person name="Antonio M."/>
            <person name="Oren A."/>
            <person name="Chaudhuri R.R."/>
            <person name="La Ragione R."/>
            <person name="Hildebrand F."/>
            <person name="Pallen M.J."/>
        </authorList>
    </citation>
    <scope>NUCLEOTIDE SEQUENCE</scope>
    <source>
        <strain evidence="2">CHK195-26880</strain>
    </source>
</reference>
<sequence length="658" mass="74373">MDFKWIDTGIPGYGRDIVYANEKYYLVHKEPAGVAISEDLKEWEDNSIDTNYFIPSHLSYGNSVFLLCGESNDKNGTYIAISSDGINWNYKKVDTGTSNDLSLNINSCKFINNNLIFIGAYYTTNSSTNIRTTTYQIYETKNGDTIKRHEVKHQTSGTSVGIMDIEYGNGVYVFVGDNGIIFYSTDLNNWKKANSNVTDKLVGISFGKGLFVITGANGTILTSSDGINWTKQTSNTDSYLIRSRYGNGMYVAVGYNCTVLTSIDGINWSEQDDGFTGGTWYGMVYSNNRYVITGNRLSSTGNVPLLYLDVTRDLVDYENDCIFVYDKNLNLLGIIDEFISLQWTRKYFEAGEFELVVTPDENNIPLLTNKDNILIRNNYTESAIIETYDIEDNSDEVELTVSGRFLSSIFDRRILQKTINFSGESINGMKTLINNATVICNNFEMETTQSVSKNIAFQCTYKNLYEYLVKLSKYSLVGFRLVPNIENKVYIFETYEGKDRSSLQNENERFAFSDDQANIDKASMIYSSKTEYNYALVGGPGEGSDRVLKTVKKGNATGFDLREIFVDSKNQQDNTDIENQLISDGESALTDETFTFEATVNSDYYKDKWDLGDIVDLKKEDWGIVVQQRIIEVKEVIEEGKRTITPTFGTPLPEVFSE</sequence>